<accession>A0A5B8MQM5</accession>
<name>A0A5B8MQM5_9CHLO</name>
<dbReference type="AlphaFoldDB" id="A0A5B8MQM5"/>
<evidence type="ECO:0000313" key="3">
    <source>
        <dbReference type="EMBL" id="QDZ23008.1"/>
    </source>
</evidence>
<protein>
    <submittedName>
        <fullName evidence="3">Uncharacterized protein</fullName>
    </submittedName>
</protein>
<dbReference type="EMBL" id="CP031042">
    <property type="protein sequence ID" value="QDZ23008.1"/>
    <property type="molecule type" value="Genomic_DNA"/>
</dbReference>
<dbReference type="Proteomes" id="UP000316726">
    <property type="component" value="Chromosome 9"/>
</dbReference>
<keyword evidence="1" id="KW-0472">Membrane</keyword>
<evidence type="ECO:0000256" key="1">
    <source>
        <dbReference type="SAM" id="Phobius"/>
    </source>
</evidence>
<reference evidence="3 4" key="1">
    <citation type="submission" date="2018-07" db="EMBL/GenBank/DDBJ databases">
        <title>The complete nuclear genome of the prasinophyte Chloropicon primus (CCMP1205).</title>
        <authorList>
            <person name="Pombert J.-F."/>
            <person name="Otis C."/>
            <person name="Turmel M."/>
            <person name="Lemieux C."/>
        </authorList>
    </citation>
    <scope>NUCLEOTIDE SEQUENCE [LARGE SCALE GENOMIC DNA]</scope>
    <source>
        <strain evidence="3 4">CCMP1205</strain>
    </source>
</reference>
<keyword evidence="4" id="KW-1185">Reference proteome</keyword>
<evidence type="ECO:0000313" key="4">
    <source>
        <dbReference type="Proteomes" id="UP000316726"/>
    </source>
</evidence>
<keyword evidence="1" id="KW-1133">Transmembrane helix</keyword>
<proteinExistence type="predicted"/>
<organism evidence="3 4">
    <name type="scientific">Chloropicon primus</name>
    <dbReference type="NCBI Taxonomy" id="1764295"/>
    <lineage>
        <taxon>Eukaryota</taxon>
        <taxon>Viridiplantae</taxon>
        <taxon>Chlorophyta</taxon>
        <taxon>Chloropicophyceae</taxon>
        <taxon>Chloropicales</taxon>
        <taxon>Chloropicaceae</taxon>
        <taxon>Chloropicon</taxon>
    </lineage>
</organism>
<gene>
    <name evidence="3" type="ORF">A3770_09p55260</name>
    <name evidence="2" type="ORF">CPRI1469_LOCUS4437</name>
</gene>
<feature type="transmembrane region" description="Helical" evidence="1">
    <location>
        <begin position="53"/>
        <end position="72"/>
    </location>
</feature>
<sequence length="544" mass="60048">MASMTIEAMGWWRFAGAAAATLAIALSTSALRIALKICLLPLPGWRACLEDLFSVSVLTMIPSLLLLVLIYWSFLGARGRSKNAASVHAAVLLGCLLLPLRASTEESDAAGCTACAFFLVWVVLRNQFGQAPPQFPAIEGRTRYFRMKGRLMVALMDTLRTTALASFALITTRALVWLASALLGSQYLESGGLASLVDLKPLVRPMMLQGCWLMHCALHVTEVVATERFRYCRASDGRGGVLGMDVLMDRMGSGQGKRKRGKAIEKELAFLDACLLAEKSKHWRRALFTYNKGEYWYGLTSIIYDELTMLERELIEASAKGTKVKSKGTRPVTRSSMAKEMSQQRAFLTSKNVDSIAASIRDNQVVFTWSVRTIMALAKACTKEDPLGVSQRHSKKPSLQDILVTTVSLYMLFTSLEVQLAQVSGKQSGMVPAFNKAAHRILGVNALDGDMETIYTNVWAMTDALKLALYAIVKAFTSDLYSLQMENIANTLLRASENSSALRDDPFTEKLPLFYPLWLDESQFGHGAPSQHAHILNQILLHNL</sequence>
<reference evidence="2" key="2">
    <citation type="submission" date="2021-01" db="EMBL/GenBank/DDBJ databases">
        <authorList>
            <person name="Corre E."/>
            <person name="Pelletier E."/>
            <person name="Niang G."/>
            <person name="Scheremetjew M."/>
            <person name="Finn R."/>
            <person name="Kale V."/>
            <person name="Holt S."/>
            <person name="Cochrane G."/>
            <person name="Meng A."/>
            <person name="Brown T."/>
            <person name="Cohen L."/>
        </authorList>
    </citation>
    <scope>NUCLEOTIDE SEQUENCE</scope>
    <source>
        <strain evidence="2">CCMP1205</strain>
    </source>
</reference>
<evidence type="ECO:0000313" key="2">
    <source>
        <dbReference type="EMBL" id="CAD9715582.1"/>
    </source>
</evidence>
<keyword evidence="1" id="KW-0812">Transmembrane</keyword>
<dbReference type="EMBL" id="HBHL01006930">
    <property type="protein sequence ID" value="CAD9715582.1"/>
    <property type="molecule type" value="Transcribed_RNA"/>
</dbReference>